<evidence type="ECO:0000256" key="8">
    <source>
        <dbReference type="SAM" id="MobiDB-lite"/>
    </source>
</evidence>
<evidence type="ECO:0000256" key="1">
    <source>
        <dbReference type="ARBA" id="ARBA00004167"/>
    </source>
</evidence>
<organism evidence="10 11">
    <name type="scientific">Klebsormidium nitens</name>
    <name type="common">Green alga</name>
    <name type="synonym">Ulothrix nitens</name>
    <dbReference type="NCBI Taxonomy" id="105231"/>
    <lineage>
        <taxon>Eukaryota</taxon>
        <taxon>Viridiplantae</taxon>
        <taxon>Streptophyta</taxon>
        <taxon>Klebsormidiophyceae</taxon>
        <taxon>Klebsormidiales</taxon>
        <taxon>Klebsormidiaceae</taxon>
        <taxon>Klebsormidium</taxon>
    </lineage>
</organism>
<keyword evidence="7" id="KW-0472">Membrane</keyword>
<gene>
    <name evidence="10" type="ORF">KFL_005580020</name>
</gene>
<sequence length="273" mass="28345">MIFGISYGELAAILVVGAVAFGPKDLPVIARAAGRLTGQAVGYVSALRSRAQTFAEKTQLDELHKELQQTMSQLEAIRYEIRTGANILVPGSMTNRLATRAVEAANARVGGAGNAQTTVTASSVSVESTEPPASASMASPDSPSTSMSSHFQQQTVSRLVTSNAASQDLPDLTSLSAQSTVSAKSVGVGSLGLKHAQELLDRRREGVPTAGTTGNTGFETLPISAVSAGLLPRRADGASGGADILSDAIVERQISLQANDFIRNMSKPPENPR</sequence>
<accession>A0A0U9HMD5</accession>
<evidence type="ECO:0000256" key="4">
    <source>
        <dbReference type="ARBA" id="ARBA00022927"/>
    </source>
</evidence>
<proteinExistence type="predicted"/>
<keyword evidence="5" id="KW-1133">Transmembrane helix</keyword>
<evidence type="ECO:0000313" key="10">
    <source>
        <dbReference type="EMBL" id="GAQ89750.1"/>
    </source>
</evidence>
<keyword evidence="3" id="KW-0812">Transmembrane</keyword>
<evidence type="ECO:0000256" key="5">
    <source>
        <dbReference type="ARBA" id="ARBA00022989"/>
    </source>
</evidence>
<dbReference type="Proteomes" id="UP000054558">
    <property type="component" value="Unassembled WGS sequence"/>
</dbReference>
<dbReference type="OrthoDB" id="45251at2759"/>
<evidence type="ECO:0000256" key="2">
    <source>
        <dbReference type="ARBA" id="ARBA00022448"/>
    </source>
</evidence>
<evidence type="ECO:0000256" key="6">
    <source>
        <dbReference type="ARBA" id="ARBA00023010"/>
    </source>
</evidence>
<dbReference type="OMA" id="PVGVDHE"/>
<dbReference type="Pfam" id="PF02416">
    <property type="entry name" value="TatA_B_E"/>
    <property type="match status" value="1"/>
</dbReference>
<feature type="region of interest" description="Disordered" evidence="8">
    <location>
        <begin position="120"/>
        <end position="157"/>
    </location>
</feature>
<feature type="chain" id="PRO_5006865007" description="Sec-independent protein translocase protein TatB" evidence="9">
    <location>
        <begin position="21"/>
        <end position="273"/>
    </location>
</feature>
<feature type="signal peptide" evidence="9">
    <location>
        <begin position="1"/>
        <end position="20"/>
    </location>
</feature>
<protein>
    <recommendedName>
        <fullName evidence="12">Sec-independent protein translocase protein TatB</fullName>
    </recommendedName>
</protein>
<reference evidence="10 11" key="1">
    <citation type="journal article" date="2014" name="Nat. Commun.">
        <title>Klebsormidium flaccidum genome reveals primary factors for plant terrestrial adaptation.</title>
        <authorList>
            <person name="Hori K."/>
            <person name="Maruyama F."/>
            <person name="Fujisawa T."/>
            <person name="Togashi T."/>
            <person name="Yamamoto N."/>
            <person name="Seo M."/>
            <person name="Sato S."/>
            <person name="Yamada T."/>
            <person name="Mori H."/>
            <person name="Tajima N."/>
            <person name="Moriyama T."/>
            <person name="Ikeuchi M."/>
            <person name="Watanabe M."/>
            <person name="Wada H."/>
            <person name="Kobayashi K."/>
            <person name="Saito M."/>
            <person name="Masuda T."/>
            <person name="Sasaki-Sekimoto Y."/>
            <person name="Mashiguchi K."/>
            <person name="Awai K."/>
            <person name="Shimojima M."/>
            <person name="Masuda S."/>
            <person name="Iwai M."/>
            <person name="Nobusawa T."/>
            <person name="Narise T."/>
            <person name="Kondo S."/>
            <person name="Saito H."/>
            <person name="Sato R."/>
            <person name="Murakawa M."/>
            <person name="Ihara Y."/>
            <person name="Oshima-Yamada Y."/>
            <person name="Ohtaka K."/>
            <person name="Satoh M."/>
            <person name="Sonobe K."/>
            <person name="Ishii M."/>
            <person name="Ohtani R."/>
            <person name="Kanamori-Sato M."/>
            <person name="Honoki R."/>
            <person name="Miyazaki D."/>
            <person name="Mochizuki H."/>
            <person name="Umetsu J."/>
            <person name="Higashi K."/>
            <person name="Shibata D."/>
            <person name="Kamiya Y."/>
            <person name="Sato N."/>
            <person name="Nakamura Y."/>
            <person name="Tabata S."/>
            <person name="Ida S."/>
            <person name="Kurokawa K."/>
            <person name="Ohta H."/>
        </authorList>
    </citation>
    <scope>NUCLEOTIDE SEQUENCE [LARGE SCALE GENOMIC DNA]</scope>
    <source>
        <strain evidence="10 11">NIES-2285</strain>
    </source>
</reference>
<feature type="compositionally biased region" description="Low complexity" evidence="8">
    <location>
        <begin position="120"/>
        <end position="149"/>
    </location>
</feature>
<evidence type="ECO:0000256" key="9">
    <source>
        <dbReference type="SAM" id="SignalP"/>
    </source>
</evidence>
<dbReference type="InterPro" id="IPR003369">
    <property type="entry name" value="TatA/B/E"/>
</dbReference>
<dbReference type="Gene3D" id="1.20.5.3310">
    <property type="match status" value="1"/>
</dbReference>
<keyword evidence="9" id="KW-0732">Signal</keyword>
<dbReference type="GO" id="GO:0015031">
    <property type="term" value="P:protein transport"/>
    <property type="evidence" value="ECO:0007669"/>
    <property type="project" value="UniProtKB-KW"/>
</dbReference>
<keyword evidence="2" id="KW-0813">Transport</keyword>
<evidence type="ECO:0008006" key="12">
    <source>
        <dbReference type="Google" id="ProtNLM"/>
    </source>
</evidence>
<name>A0A0U9HMD5_KLENI</name>
<evidence type="ECO:0000256" key="7">
    <source>
        <dbReference type="ARBA" id="ARBA00023136"/>
    </source>
</evidence>
<dbReference type="PANTHER" id="PTHR35512:SF1">
    <property type="entry name" value="OS11G0550900 PROTEIN"/>
    <property type="match status" value="1"/>
</dbReference>
<dbReference type="PANTHER" id="PTHR35512">
    <property type="entry name" value="OS11G0550900 PROTEIN"/>
    <property type="match status" value="1"/>
</dbReference>
<keyword evidence="4" id="KW-0653">Protein transport</keyword>
<evidence type="ECO:0000256" key="3">
    <source>
        <dbReference type="ARBA" id="ARBA00022692"/>
    </source>
</evidence>
<evidence type="ECO:0000313" key="11">
    <source>
        <dbReference type="Proteomes" id="UP000054558"/>
    </source>
</evidence>
<dbReference type="EMBL" id="DF237507">
    <property type="protein sequence ID" value="GAQ89750.1"/>
    <property type="molecule type" value="Genomic_DNA"/>
</dbReference>
<dbReference type="AlphaFoldDB" id="A0A0U9HMD5"/>
<comment type="subcellular location">
    <subcellularLocation>
        <location evidence="1">Membrane</location>
        <topology evidence="1">Single-pass membrane protein</topology>
    </subcellularLocation>
</comment>
<keyword evidence="6" id="KW-0811">Translocation</keyword>
<dbReference type="GO" id="GO:0016020">
    <property type="term" value="C:membrane"/>
    <property type="evidence" value="ECO:0007669"/>
    <property type="project" value="UniProtKB-ARBA"/>
</dbReference>
<keyword evidence="11" id="KW-1185">Reference proteome</keyword>